<feature type="transmembrane region" description="Helical" evidence="2">
    <location>
        <begin position="36"/>
        <end position="60"/>
    </location>
</feature>
<organismHost>
    <name type="scientific">Lepidoptera</name>
    <name type="common">moths &amp; butterflies</name>
    <dbReference type="NCBI Taxonomy" id="7088"/>
</organismHost>
<keyword evidence="1" id="KW-0175">Coiled coil</keyword>
<protein>
    <submittedName>
        <fullName evidence="3">Orf52</fullName>
    </submittedName>
</protein>
<keyword evidence="2" id="KW-1133">Transmembrane helix</keyword>
<evidence type="ECO:0000313" key="3">
    <source>
        <dbReference type="EMBL" id="AIL25130.1"/>
    </source>
</evidence>
<proteinExistence type="predicted"/>
<evidence type="ECO:0000256" key="1">
    <source>
        <dbReference type="SAM" id="Coils"/>
    </source>
</evidence>
<name>A0A077CXT6_NPVMB</name>
<sequence>MSSRRFVNVNQLCNDCEYVTPISFTTTKPQKAPFSIIYFVFIIIIFLLLVLFIYCAILSYKNNNLEDLPVEEEIIEEEEEEIIEEEETIEEEEEIIEAEETIEEEEETIEEEEEIIEEEEEEEQIPDIIYPVRTGPTCDTFYDSIDRLHTCPVNTEFSSSSQSCVRITETGCFGTQTPFVPNASEFSCDEGQLHSRSFFNACALRVSCSNMHAERQHEEGLCFSYNNGVMQNIACSMLPGCRHLSPLFANLQADIPAPPVRVAQSCPVEEIAYRWPQHPCKSAALCRGVNEFSRGLHVSDLRTCISGMPPVLVDCSTMERCAYFNGDIPMQTFADNLSRSMNKTQQILL</sequence>
<keyword evidence="2" id="KW-0472">Membrane</keyword>
<dbReference type="EMBL" id="KJ871680">
    <property type="protein sequence ID" value="AIL25130.1"/>
    <property type="molecule type" value="Genomic_DNA"/>
</dbReference>
<reference evidence="3" key="1">
    <citation type="submission" date="2014-05" db="EMBL/GenBank/DDBJ databases">
        <authorList>
            <person name="Hou D."/>
            <person name="Liu X."/>
            <person name="Yin F."/>
            <person name="Zhu Z."/>
            <person name="Wang J."/>
            <person name="Zhang L."/>
            <person name="Kou Z."/>
            <person name="Deng F."/>
            <person name="Wang H."/>
            <person name="Hu Z."/>
        </authorList>
    </citation>
    <scope>NUCLEOTIDE SEQUENCE</scope>
    <source>
        <strain evidence="3">CTa</strain>
    </source>
</reference>
<feature type="coiled-coil region" evidence="1">
    <location>
        <begin position="68"/>
        <end position="122"/>
    </location>
</feature>
<evidence type="ECO:0000256" key="2">
    <source>
        <dbReference type="SAM" id="Phobius"/>
    </source>
</evidence>
<organism evidence="3">
    <name type="scientific">Mamestra brassicae nuclear polyhedrosis virus</name>
    <name type="common">MbNPV</name>
    <dbReference type="NCBI Taxonomy" id="78219"/>
    <lineage>
        <taxon>Viruses</taxon>
        <taxon>Viruses incertae sedis</taxon>
        <taxon>Naldaviricetes</taxon>
        <taxon>Lefavirales</taxon>
        <taxon>Baculoviridae</taxon>
        <taxon>Alphabaculovirus</taxon>
        <taxon>Alphabaculovirus mabrassicae</taxon>
    </lineage>
</organism>
<accession>A0A077CXT6</accession>
<keyword evidence="2" id="KW-0812">Transmembrane</keyword>